<dbReference type="GO" id="GO:0008610">
    <property type="term" value="P:lipid biosynthetic process"/>
    <property type="evidence" value="ECO:0007669"/>
    <property type="project" value="TreeGrafter"/>
</dbReference>
<dbReference type="InterPro" id="IPR001031">
    <property type="entry name" value="Thioesterase"/>
</dbReference>
<dbReference type="OrthoDB" id="8480037at2"/>
<evidence type="ECO:0000256" key="1">
    <source>
        <dbReference type="ARBA" id="ARBA00007169"/>
    </source>
</evidence>
<dbReference type="InterPro" id="IPR029058">
    <property type="entry name" value="AB_hydrolase_fold"/>
</dbReference>
<dbReference type="Gene3D" id="3.40.50.1820">
    <property type="entry name" value="alpha/beta hydrolase"/>
    <property type="match status" value="1"/>
</dbReference>
<name>A0A1I1T7P5_9ACTN</name>
<evidence type="ECO:0000313" key="3">
    <source>
        <dbReference type="EMBL" id="SFD53148.1"/>
    </source>
</evidence>
<dbReference type="STRING" id="910347.SAMN05421773_11826"/>
<organism evidence="3 4">
    <name type="scientific">Streptomyces aidingensis</name>
    <dbReference type="NCBI Taxonomy" id="910347"/>
    <lineage>
        <taxon>Bacteria</taxon>
        <taxon>Bacillati</taxon>
        <taxon>Actinomycetota</taxon>
        <taxon>Actinomycetes</taxon>
        <taxon>Kitasatosporales</taxon>
        <taxon>Streptomycetaceae</taxon>
        <taxon>Streptomyces</taxon>
    </lineage>
</organism>
<protein>
    <submittedName>
        <fullName evidence="3">Surfactin synthase thioesterase subunit</fullName>
    </submittedName>
</protein>
<dbReference type="SUPFAM" id="SSF53474">
    <property type="entry name" value="alpha/beta-Hydrolases"/>
    <property type="match status" value="1"/>
</dbReference>
<reference evidence="3 4" key="1">
    <citation type="submission" date="2016-10" db="EMBL/GenBank/DDBJ databases">
        <authorList>
            <person name="de Groot N.N."/>
        </authorList>
    </citation>
    <scope>NUCLEOTIDE SEQUENCE [LARGE SCALE GENOMIC DNA]</scope>
    <source>
        <strain evidence="3 4">CGMCC 4.5739</strain>
    </source>
</reference>
<comment type="similarity">
    <text evidence="1">Belongs to the thioesterase family.</text>
</comment>
<dbReference type="RefSeq" id="WP_093841077.1">
    <property type="nucleotide sequence ID" value="NZ_FOLM01000018.1"/>
</dbReference>
<evidence type="ECO:0000259" key="2">
    <source>
        <dbReference type="Pfam" id="PF00975"/>
    </source>
</evidence>
<dbReference type="InterPro" id="IPR012223">
    <property type="entry name" value="TEII"/>
</dbReference>
<feature type="domain" description="Thioesterase" evidence="2">
    <location>
        <begin position="29"/>
        <end position="252"/>
    </location>
</feature>
<dbReference type="PANTHER" id="PTHR11487">
    <property type="entry name" value="THIOESTERASE"/>
    <property type="match status" value="1"/>
</dbReference>
<evidence type="ECO:0000313" key="4">
    <source>
        <dbReference type="Proteomes" id="UP000199207"/>
    </source>
</evidence>
<dbReference type="EMBL" id="FOLM01000018">
    <property type="protein sequence ID" value="SFD53148.1"/>
    <property type="molecule type" value="Genomic_DNA"/>
</dbReference>
<sequence>MNPTAPRSVTGRADGWIVGPPRRDPPSLRLFCLPYVAGAASVYAPWRGALGEHTEVCAIELPGRQTRWRTPAYTRLGPLVDALASALRNELDVPWALFGHSMGALIAFELARELRRRGAGEPRVLFVSAGPAPRLRGGSPRVHDLPAARIAARIAALGGLPEELRAEPELLRLFLPVIRADFAVCETYRYRPERPLDCPVVAFAGRDDAEVPPERMAPWAEETAGRFTRHVLPGGHFFLRTAQAELLRAVHGALGAPGAPGRPGRPGAPGAP</sequence>
<dbReference type="Proteomes" id="UP000199207">
    <property type="component" value="Unassembled WGS sequence"/>
</dbReference>
<accession>A0A1I1T7P5</accession>
<dbReference type="PANTHER" id="PTHR11487:SF0">
    <property type="entry name" value="S-ACYL FATTY ACID SYNTHASE THIOESTERASE, MEDIUM CHAIN"/>
    <property type="match status" value="1"/>
</dbReference>
<proteinExistence type="inferred from homology"/>
<gene>
    <name evidence="3" type="ORF">SAMN05421773_11826</name>
</gene>
<dbReference type="Pfam" id="PF00975">
    <property type="entry name" value="Thioesterase"/>
    <property type="match status" value="1"/>
</dbReference>
<keyword evidence="4" id="KW-1185">Reference proteome</keyword>
<dbReference type="AlphaFoldDB" id="A0A1I1T7P5"/>